<dbReference type="AlphaFoldDB" id="A0A944MEM9"/>
<protein>
    <submittedName>
        <fullName evidence="1">Uncharacterized protein</fullName>
    </submittedName>
</protein>
<name>A0A944MEM9_9GAMM</name>
<dbReference type="Proteomes" id="UP000770889">
    <property type="component" value="Unassembled WGS sequence"/>
</dbReference>
<organism evidence="1 2">
    <name type="scientific">Candidatus Thiodiazotropha taylori</name>
    <dbReference type="NCBI Taxonomy" id="2792791"/>
    <lineage>
        <taxon>Bacteria</taxon>
        <taxon>Pseudomonadati</taxon>
        <taxon>Pseudomonadota</taxon>
        <taxon>Gammaproteobacteria</taxon>
        <taxon>Chromatiales</taxon>
        <taxon>Sedimenticolaceae</taxon>
        <taxon>Candidatus Thiodiazotropha</taxon>
    </lineage>
</organism>
<accession>A0A944MEM9</accession>
<gene>
    <name evidence="1" type="ORF">KME65_13745</name>
</gene>
<sequence length="207" mass="23750">MADPPAAAVTYVGDVVQNGLPMQMKQFSTEWSLTELFAFYKQRWSDTSNNNENIPDYIEKQVGEWSILSKMEDNKSVVIQARASSQGGIEGYISVTDISRFNKPNRWSSEFPRMYGTQLISNTESVDKGRQAYTLVLANTYSVRENKEYYRENMHSEGWQYTRGREVPNTAMLYFKKESWQCDIAVTQADDGKTIIFANLVEVNENS</sequence>
<dbReference type="EMBL" id="JAHHGM010000012">
    <property type="protein sequence ID" value="MBT2990012.1"/>
    <property type="molecule type" value="Genomic_DNA"/>
</dbReference>
<reference evidence="1 2" key="1">
    <citation type="submission" date="2021-05" db="EMBL/GenBank/DDBJ databases">
        <title>Genetic and Functional Diversity in Clade A Lucinid endosymbionts from the Bahamas.</title>
        <authorList>
            <person name="Giani N.M."/>
            <person name="Engel A.S."/>
            <person name="Campbell B.J."/>
        </authorList>
    </citation>
    <scope>NUCLEOTIDE SEQUENCE [LARGE SCALE GENOMIC DNA]</scope>
    <source>
        <strain evidence="1">LUC16012Gg_MoonRockCtena</strain>
    </source>
</reference>
<evidence type="ECO:0000313" key="2">
    <source>
        <dbReference type="Proteomes" id="UP000770889"/>
    </source>
</evidence>
<comment type="caution">
    <text evidence="1">The sequence shown here is derived from an EMBL/GenBank/DDBJ whole genome shotgun (WGS) entry which is preliminary data.</text>
</comment>
<proteinExistence type="predicted"/>
<evidence type="ECO:0000313" key="1">
    <source>
        <dbReference type="EMBL" id="MBT2990012.1"/>
    </source>
</evidence>